<evidence type="ECO:0000313" key="3">
    <source>
        <dbReference type="Proteomes" id="UP001642483"/>
    </source>
</evidence>
<gene>
    <name evidence="2" type="ORF">CVLEPA_LOCUS21316</name>
</gene>
<evidence type="ECO:0000313" key="2">
    <source>
        <dbReference type="EMBL" id="CAK8689290.1"/>
    </source>
</evidence>
<dbReference type="InterPro" id="IPR023210">
    <property type="entry name" value="NADP_OxRdtase_dom"/>
</dbReference>
<sequence length="338" mass="37920">MALIPLMPTTQLKNGLQICKVINGMWQVSGAHGSINAERAVASMNSYAEMGFTTFDMADIYGPAEDIFGSFMKLRDETLNEIQGLTKLVPRPGDMSRTRIEAFLDKSMRRMQVSKIDCLQFHWWDYNDKRYLDALRHLSDLQKEGKIGELSLTNFDTEHLREVVESGVSISSNQIQYSVIDQRPSVLMKKYCEALDIKLLAYGTLCGGLISEKYLKKPEPKPHELNTASLGKYKHMIDLWGGWDLFQEMLDVLNSIAQEHSVSIANIATRYILDEKVVGGVIVGCRFGADESDHSKDNFRSVSASWQLTSGNLSAIKAVCSRGKELMQVIGDCGAEYR</sequence>
<reference evidence="2 3" key="1">
    <citation type="submission" date="2024-02" db="EMBL/GenBank/DDBJ databases">
        <authorList>
            <person name="Daric V."/>
            <person name="Darras S."/>
        </authorList>
    </citation>
    <scope>NUCLEOTIDE SEQUENCE [LARGE SCALE GENOMIC DNA]</scope>
</reference>
<organism evidence="2 3">
    <name type="scientific">Clavelina lepadiformis</name>
    <name type="common">Light-bulb sea squirt</name>
    <name type="synonym">Ascidia lepadiformis</name>
    <dbReference type="NCBI Taxonomy" id="159417"/>
    <lineage>
        <taxon>Eukaryota</taxon>
        <taxon>Metazoa</taxon>
        <taxon>Chordata</taxon>
        <taxon>Tunicata</taxon>
        <taxon>Ascidiacea</taxon>
        <taxon>Aplousobranchia</taxon>
        <taxon>Clavelinidae</taxon>
        <taxon>Clavelina</taxon>
    </lineage>
</organism>
<comment type="caution">
    <text evidence="2">The sequence shown here is derived from an EMBL/GenBank/DDBJ whole genome shotgun (WGS) entry which is preliminary data.</text>
</comment>
<keyword evidence="3" id="KW-1185">Reference proteome</keyword>
<dbReference type="CDD" id="cd19101">
    <property type="entry name" value="AKR_unchar"/>
    <property type="match status" value="1"/>
</dbReference>
<proteinExistence type="predicted"/>
<feature type="domain" description="NADP-dependent oxidoreductase" evidence="1">
    <location>
        <begin position="20"/>
        <end position="318"/>
    </location>
</feature>
<dbReference type="Pfam" id="PF00248">
    <property type="entry name" value="Aldo_ket_red"/>
    <property type="match status" value="1"/>
</dbReference>
<dbReference type="Gene3D" id="3.20.20.100">
    <property type="entry name" value="NADP-dependent oxidoreductase domain"/>
    <property type="match status" value="1"/>
</dbReference>
<protein>
    <recommendedName>
        <fullName evidence="1">NADP-dependent oxidoreductase domain-containing protein</fullName>
    </recommendedName>
</protein>
<name>A0ABP0GCF3_CLALP</name>
<dbReference type="EMBL" id="CAWYQH010000108">
    <property type="protein sequence ID" value="CAK8689290.1"/>
    <property type="molecule type" value="Genomic_DNA"/>
</dbReference>
<dbReference type="SUPFAM" id="SSF51430">
    <property type="entry name" value="NAD(P)-linked oxidoreductase"/>
    <property type="match status" value="1"/>
</dbReference>
<accession>A0ABP0GCF3</accession>
<dbReference type="PANTHER" id="PTHR43147:SF2">
    <property type="entry name" value="NADP-DEPENDENT OXIDOREDUCTASE DOMAIN-CONTAINING PROTEIN"/>
    <property type="match status" value="1"/>
</dbReference>
<dbReference type="InterPro" id="IPR036812">
    <property type="entry name" value="NAD(P)_OxRdtase_dom_sf"/>
</dbReference>
<evidence type="ECO:0000259" key="1">
    <source>
        <dbReference type="Pfam" id="PF00248"/>
    </source>
</evidence>
<dbReference type="PANTHER" id="PTHR43147">
    <property type="entry name" value="PROTEIN TAS"/>
    <property type="match status" value="1"/>
</dbReference>
<dbReference type="Proteomes" id="UP001642483">
    <property type="component" value="Unassembled WGS sequence"/>
</dbReference>